<dbReference type="SUPFAM" id="SSF53850">
    <property type="entry name" value="Periplasmic binding protein-like II"/>
    <property type="match status" value="1"/>
</dbReference>
<dbReference type="EMBL" id="QGNA01000005">
    <property type="protein sequence ID" value="PWS35233.1"/>
    <property type="molecule type" value="Genomic_DNA"/>
</dbReference>
<comment type="caution">
    <text evidence="2">The sequence shown here is derived from an EMBL/GenBank/DDBJ whole genome shotgun (WGS) entry which is preliminary data.</text>
</comment>
<accession>A0A317F9W4</accession>
<protein>
    <recommendedName>
        <fullName evidence="1">SsuA/THI5-like domain-containing protein</fullName>
    </recommendedName>
</protein>
<dbReference type="Proteomes" id="UP000245765">
    <property type="component" value="Unassembled WGS sequence"/>
</dbReference>
<evidence type="ECO:0000313" key="3">
    <source>
        <dbReference type="Proteomes" id="UP000245765"/>
    </source>
</evidence>
<dbReference type="AlphaFoldDB" id="A0A317F9W4"/>
<dbReference type="PANTHER" id="PTHR31528:SF15">
    <property type="entry name" value="RIBOFLAVIN-BINDING PROTEIN RIBY"/>
    <property type="match status" value="1"/>
</dbReference>
<keyword evidence="3" id="KW-1185">Reference proteome</keyword>
<dbReference type="Gene3D" id="3.40.190.10">
    <property type="entry name" value="Periplasmic binding protein-like II"/>
    <property type="match status" value="2"/>
</dbReference>
<feature type="domain" description="SsuA/THI5-like" evidence="1">
    <location>
        <begin position="50"/>
        <end position="255"/>
    </location>
</feature>
<proteinExistence type="predicted"/>
<evidence type="ECO:0000313" key="2">
    <source>
        <dbReference type="EMBL" id="PWS35233.1"/>
    </source>
</evidence>
<dbReference type="GO" id="GO:0009228">
    <property type="term" value="P:thiamine biosynthetic process"/>
    <property type="evidence" value="ECO:0007669"/>
    <property type="project" value="InterPro"/>
</dbReference>
<dbReference type="InterPro" id="IPR006311">
    <property type="entry name" value="TAT_signal"/>
</dbReference>
<name>A0A317F9W4_9PROT</name>
<gene>
    <name evidence="2" type="ORF">DFH01_23300</name>
</gene>
<dbReference type="InterPro" id="IPR027939">
    <property type="entry name" value="NMT1/THI5"/>
</dbReference>
<dbReference type="RefSeq" id="WP_109872878.1">
    <property type="nucleotide sequence ID" value="NZ_QGNA01000005.1"/>
</dbReference>
<organism evidence="2 3">
    <name type="scientific">Falsiroseomonas bella</name>
    <dbReference type="NCBI Taxonomy" id="2184016"/>
    <lineage>
        <taxon>Bacteria</taxon>
        <taxon>Pseudomonadati</taxon>
        <taxon>Pseudomonadota</taxon>
        <taxon>Alphaproteobacteria</taxon>
        <taxon>Acetobacterales</taxon>
        <taxon>Roseomonadaceae</taxon>
        <taxon>Falsiroseomonas</taxon>
    </lineage>
</organism>
<dbReference type="PROSITE" id="PS51318">
    <property type="entry name" value="TAT"/>
    <property type="match status" value="1"/>
</dbReference>
<dbReference type="Pfam" id="PF09084">
    <property type="entry name" value="NMT1"/>
    <property type="match status" value="1"/>
</dbReference>
<dbReference type="InterPro" id="IPR015168">
    <property type="entry name" value="SsuA/THI5"/>
</dbReference>
<dbReference type="OrthoDB" id="7431968at2"/>
<reference evidence="3" key="1">
    <citation type="submission" date="2018-05" db="EMBL/GenBank/DDBJ databases">
        <authorList>
            <person name="Du Z."/>
            <person name="Wang X."/>
        </authorList>
    </citation>
    <scope>NUCLEOTIDE SEQUENCE [LARGE SCALE GENOMIC DNA]</scope>
    <source>
        <strain evidence="3">CQN31</strain>
    </source>
</reference>
<dbReference type="PANTHER" id="PTHR31528">
    <property type="entry name" value="4-AMINO-5-HYDROXYMETHYL-2-METHYLPYRIMIDINE PHOSPHATE SYNTHASE THI11-RELATED"/>
    <property type="match status" value="1"/>
</dbReference>
<sequence length="339" mass="36205">MSRFPVTRRAALALAGGSVAGITLRDARAQGARAMTFVTPFAYILAFVDVLNAKGGGYFEREGLDVTVEQGRGSAMAVQQIVGGGALLSRTGVGDHIRASSRPGGQELIAVATISQGSPFYVISPTSRPIRTPEEMAGKTIGILSVGGATEIVLDVMLQARGVDRTRVARQTAPNSPAGLQLIEQGRIDAYIVSAGVPVALQASNTPHVAWNTDDVAPIPGQCYIARRATVAQNGDMVVRFLRAVRRSLQDMLADTDLSRTLANIRGFEIAEMRNAALAPAILRNEMQFWLTAGRENLLRNVPDRWQRGYDLMAAAGFAPAGGRADALYTNEFVERARG</sequence>
<evidence type="ECO:0000259" key="1">
    <source>
        <dbReference type="Pfam" id="PF09084"/>
    </source>
</evidence>